<dbReference type="PANTHER" id="PTHR43562">
    <property type="entry name" value="NAPA-TYPE SODIUM/HYDROGEN ANTIPORTER"/>
    <property type="match status" value="1"/>
</dbReference>
<comment type="similarity">
    <text evidence="2">Belongs to the monovalent cation:proton antiporter 2 (CPA2) transporter (TC 2.A.37) family.</text>
</comment>
<feature type="transmembrane region" description="Helical" evidence="11">
    <location>
        <begin position="296"/>
        <end position="318"/>
    </location>
</feature>
<keyword evidence="4" id="KW-0050">Antiport</keyword>
<dbReference type="GO" id="GO:0016020">
    <property type="term" value="C:membrane"/>
    <property type="evidence" value="ECO:0007669"/>
    <property type="project" value="UniProtKB-SubCell"/>
</dbReference>
<keyword evidence="5 11" id="KW-0812">Transmembrane</keyword>
<feature type="transmembrane region" description="Helical" evidence="11">
    <location>
        <begin position="181"/>
        <end position="209"/>
    </location>
</feature>
<dbReference type="EMBL" id="CP048617">
    <property type="protein sequence ID" value="QIB27681.1"/>
    <property type="molecule type" value="Genomic_DNA"/>
</dbReference>
<dbReference type="InterPro" id="IPR006153">
    <property type="entry name" value="Cation/H_exchanger_TM"/>
</dbReference>
<dbReference type="AlphaFoldDB" id="A0A6P1YEN6"/>
<feature type="transmembrane region" description="Helical" evidence="11">
    <location>
        <begin position="221"/>
        <end position="250"/>
    </location>
</feature>
<feature type="transmembrane region" description="Helical" evidence="11">
    <location>
        <begin position="58"/>
        <end position="79"/>
    </location>
</feature>
<dbReference type="InterPro" id="IPR038770">
    <property type="entry name" value="Na+/solute_symporter_sf"/>
</dbReference>
<sequence length="397" mass="42664">MDNEEFTFLLDIAVILIFANIGGYISQKFKQPAVLGQILAGLLLGPSALNLITVNMSITHMAEIGVILLMFIAGLETDIDDLKASSKSSTFIALGGVLVPFVLGLLAIKIIKPNADISEGLFVGTILTATSVSITVQALRELGKLRTRQGIGILGAAIIDDVIGIILLTLILGVVRPSESGSILLVIFKIFLFFILSIVVGTVFSKLLTKYSHIISKENRVLTYALIFCFSLAFIAEELGVAAIIGAYFTGIVFSVTPHRNRVSHEIQRIAYALFTPIFFINIGLMVKLDNISKGLGLSIVLVLMAIIGKIIGCGIGAKLSKFTNREALQISIGMIPRAEVALIVTNLGIKMGVIGNDIFTAVILIVLVSTIITPPLLKLAFDRELKQSEKKVKCKA</sequence>
<feature type="transmembrane region" description="Helical" evidence="11">
    <location>
        <begin position="117"/>
        <end position="139"/>
    </location>
</feature>
<evidence type="ECO:0000256" key="11">
    <source>
        <dbReference type="SAM" id="Phobius"/>
    </source>
</evidence>
<evidence type="ECO:0000256" key="5">
    <source>
        <dbReference type="ARBA" id="ARBA00022692"/>
    </source>
</evidence>
<evidence type="ECO:0000256" key="4">
    <source>
        <dbReference type="ARBA" id="ARBA00022449"/>
    </source>
</evidence>
<dbReference type="GO" id="GO:0006814">
    <property type="term" value="P:sodium ion transport"/>
    <property type="evidence" value="ECO:0007669"/>
    <property type="project" value="UniProtKB-KW"/>
</dbReference>
<dbReference type="GO" id="GO:0015297">
    <property type="term" value="F:antiporter activity"/>
    <property type="evidence" value="ECO:0007669"/>
    <property type="project" value="UniProtKB-KW"/>
</dbReference>
<feature type="transmembrane region" description="Helical" evidence="11">
    <location>
        <begin position="359"/>
        <end position="382"/>
    </location>
</feature>
<evidence type="ECO:0000256" key="3">
    <source>
        <dbReference type="ARBA" id="ARBA00022448"/>
    </source>
</evidence>
<evidence type="ECO:0000256" key="1">
    <source>
        <dbReference type="ARBA" id="ARBA00004141"/>
    </source>
</evidence>
<protein>
    <submittedName>
        <fullName evidence="13">Cation:proton antiporter</fullName>
    </submittedName>
</protein>
<evidence type="ECO:0000256" key="8">
    <source>
        <dbReference type="ARBA" id="ARBA00023065"/>
    </source>
</evidence>
<keyword evidence="9 11" id="KW-0472">Membrane</keyword>
<feature type="transmembrane region" description="Helical" evidence="11">
    <location>
        <begin position="91"/>
        <end position="111"/>
    </location>
</feature>
<evidence type="ECO:0000313" key="13">
    <source>
        <dbReference type="EMBL" id="QIB27681.1"/>
    </source>
</evidence>
<feature type="transmembrane region" description="Helical" evidence="11">
    <location>
        <begin position="270"/>
        <end position="289"/>
    </location>
</feature>
<keyword evidence="6 11" id="KW-1133">Transmembrane helix</keyword>
<feature type="transmembrane region" description="Helical" evidence="11">
    <location>
        <begin position="6"/>
        <end position="26"/>
    </location>
</feature>
<feature type="domain" description="Cation/H+ exchanger transmembrane" evidence="12">
    <location>
        <begin position="18"/>
        <end position="378"/>
    </location>
</feature>
<evidence type="ECO:0000256" key="6">
    <source>
        <dbReference type="ARBA" id="ARBA00022989"/>
    </source>
</evidence>
<evidence type="ECO:0000256" key="2">
    <source>
        <dbReference type="ARBA" id="ARBA00005551"/>
    </source>
</evidence>
<evidence type="ECO:0000313" key="14">
    <source>
        <dbReference type="Proteomes" id="UP000464452"/>
    </source>
</evidence>
<keyword evidence="3" id="KW-0813">Transport</keyword>
<evidence type="ECO:0000259" key="12">
    <source>
        <dbReference type="Pfam" id="PF00999"/>
    </source>
</evidence>
<reference evidence="13 14" key="1">
    <citation type="submission" date="2020-02" db="EMBL/GenBank/DDBJ databases">
        <title>Thermophilic hydrogen producing bacteria, Caloranaerobacter azorensis.</title>
        <authorList>
            <person name="Baek K."/>
        </authorList>
    </citation>
    <scope>NUCLEOTIDE SEQUENCE [LARGE SCALE GENOMIC DNA]</scope>
    <source>
        <strain evidence="13 14">T3-1</strain>
    </source>
</reference>
<organism evidence="13 14">
    <name type="scientific">Caloranaerobacter azorensis</name>
    <dbReference type="NCBI Taxonomy" id="116090"/>
    <lineage>
        <taxon>Bacteria</taxon>
        <taxon>Bacillati</taxon>
        <taxon>Bacillota</taxon>
        <taxon>Tissierellia</taxon>
        <taxon>Tissierellales</taxon>
        <taxon>Thermohalobacteraceae</taxon>
        <taxon>Caloranaerobacter</taxon>
    </lineage>
</organism>
<name>A0A6P1YEN6_9FIRM</name>
<proteinExistence type="inferred from homology"/>
<evidence type="ECO:0000256" key="10">
    <source>
        <dbReference type="ARBA" id="ARBA00023201"/>
    </source>
</evidence>
<dbReference type="GO" id="GO:1902600">
    <property type="term" value="P:proton transmembrane transport"/>
    <property type="evidence" value="ECO:0007669"/>
    <property type="project" value="InterPro"/>
</dbReference>
<keyword evidence="10" id="KW-0739">Sodium transport</keyword>
<dbReference type="RefSeq" id="WP_163235476.1">
    <property type="nucleotide sequence ID" value="NZ_CP048617.1"/>
</dbReference>
<dbReference type="Gene3D" id="1.20.1530.20">
    <property type="match status" value="1"/>
</dbReference>
<evidence type="ECO:0000256" key="9">
    <source>
        <dbReference type="ARBA" id="ARBA00023136"/>
    </source>
</evidence>
<dbReference type="PANTHER" id="PTHR43562:SF3">
    <property type="entry name" value="SODIUM ION_PROTON EXCHANGER (EUROFUNG)"/>
    <property type="match status" value="1"/>
</dbReference>
<dbReference type="KEGG" id="cazo:G3A45_10510"/>
<dbReference type="Pfam" id="PF00999">
    <property type="entry name" value="Na_H_Exchanger"/>
    <property type="match status" value="1"/>
</dbReference>
<feature type="transmembrane region" description="Helical" evidence="11">
    <location>
        <begin position="151"/>
        <end position="175"/>
    </location>
</feature>
<gene>
    <name evidence="13" type="ORF">G3A45_10510</name>
</gene>
<accession>A0A6P1YEN6</accession>
<keyword evidence="8" id="KW-0406">Ion transport</keyword>
<evidence type="ECO:0000256" key="7">
    <source>
        <dbReference type="ARBA" id="ARBA00023053"/>
    </source>
</evidence>
<comment type="subcellular location">
    <subcellularLocation>
        <location evidence="1">Membrane</location>
        <topology evidence="1">Multi-pass membrane protein</topology>
    </subcellularLocation>
</comment>
<keyword evidence="7" id="KW-0915">Sodium</keyword>
<feature type="transmembrane region" description="Helical" evidence="11">
    <location>
        <begin position="33"/>
        <end position="52"/>
    </location>
</feature>
<dbReference type="Proteomes" id="UP000464452">
    <property type="component" value="Chromosome"/>
</dbReference>